<feature type="compositionally biased region" description="Gly residues" evidence="1">
    <location>
        <begin position="116"/>
        <end position="125"/>
    </location>
</feature>
<reference evidence="2" key="1">
    <citation type="submission" date="2020-02" db="EMBL/GenBank/DDBJ databases">
        <authorList>
            <person name="Meier V. D."/>
        </authorList>
    </citation>
    <scope>NUCLEOTIDE SEQUENCE</scope>
    <source>
        <strain evidence="2">AVDCRST_MAG89</strain>
    </source>
</reference>
<protein>
    <submittedName>
        <fullName evidence="2">Uncharacterized protein</fullName>
    </submittedName>
</protein>
<proteinExistence type="predicted"/>
<feature type="compositionally biased region" description="Low complexity" evidence="1">
    <location>
        <begin position="60"/>
        <end position="72"/>
    </location>
</feature>
<feature type="compositionally biased region" description="Basic residues" evidence="1">
    <location>
        <begin position="79"/>
        <end position="90"/>
    </location>
</feature>
<feature type="region of interest" description="Disordered" evidence="1">
    <location>
        <begin position="1"/>
        <end position="209"/>
    </location>
</feature>
<evidence type="ECO:0000256" key="1">
    <source>
        <dbReference type="SAM" id="MobiDB-lite"/>
    </source>
</evidence>
<feature type="compositionally biased region" description="Low complexity" evidence="1">
    <location>
        <begin position="1"/>
        <end position="18"/>
    </location>
</feature>
<feature type="compositionally biased region" description="Basic residues" evidence="1">
    <location>
        <begin position="97"/>
        <end position="114"/>
    </location>
</feature>
<feature type="region of interest" description="Disordered" evidence="1">
    <location>
        <begin position="253"/>
        <end position="277"/>
    </location>
</feature>
<dbReference type="AlphaFoldDB" id="A0A6J4L9J9"/>
<name>A0A6J4L9J9_9BACT</name>
<gene>
    <name evidence="2" type="ORF">AVDCRST_MAG89-1923</name>
</gene>
<feature type="compositionally biased region" description="Basic and acidic residues" evidence="1">
    <location>
        <begin position="344"/>
        <end position="363"/>
    </location>
</feature>
<accession>A0A6J4L9J9</accession>
<evidence type="ECO:0000313" key="2">
    <source>
        <dbReference type="EMBL" id="CAA9326513.1"/>
    </source>
</evidence>
<feature type="compositionally biased region" description="Basic residues" evidence="1">
    <location>
        <begin position="407"/>
        <end position="419"/>
    </location>
</feature>
<feature type="compositionally biased region" description="Pro residues" evidence="1">
    <location>
        <begin position="261"/>
        <end position="270"/>
    </location>
</feature>
<feature type="compositionally biased region" description="Low complexity" evidence="1">
    <location>
        <begin position="126"/>
        <end position="141"/>
    </location>
</feature>
<feature type="compositionally biased region" description="Gly residues" evidence="1">
    <location>
        <begin position="377"/>
        <end position="393"/>
    </location>
</feature>
<feature type="compositionally biased region" description="Gly residues" evidence="1">
    <location>
        <begin position="142"/>
        <end position="152"/>
    </location>
</feature>
<sequence length="426" mass="43149">APPAVAGRVPGPGAFARPLVLPSPFRACSGPGTPRRLRAGAFRGAPGQPAAGHPDRGRQRPGAPAAALAPRAGAGGHAHGARRVRQHHPRERAGRGAARHPGRGRGPRAGRRHAGAGAGGPGAGRGRSVPGRPRAGAAAVCGGPGGLGGAGGVHHPRRALRRRDAARGGKPPRRRAAPPGGRGGAGGRHRLVPRGQRGGRGGLGAFRPGGERALAARPAVGLGLQPGGGHAHPARHAGGRLGLRGAAGPGGVLSPRVPARPLRPPAPPGRPPERRAARAVAAGHHHRQRAVPAAHPLRPGAAFARASSRVAVRGVPGRPPRGVLRRHGRAPGERAAGVRQHAGAGEDVRPRGRDPRVERDLQRPGDAASARRKRVRGGGGRLSAGGVHPGGVPGPAPRADAHPDRGRRLRIRAARGLRRPRAEPVR</sequence>
<feature type="non-terminal residue" evidence="2">
    <location>
        <position position="1"/>
    </location>
</feature>
<feature type="region of interest" description="Disordered" evidence="1">
    <location>
        <begin position="311"/>
        <end position="426"/>
    </location>
</feature>
<dbReference type="EMBL" id="CADCTV010000410">
    <property type="protein sequence ID" value="CAA9326513.1"/>
    <property type="molecule type" value="Genomic_DNA"/>
</dbReference>
<feature type="non-terminal residue" evidence="2">
    <location>
        <position position="426"/>
    </location>
</feature>
<organism evidence="2">
    <name type="scientific">uncultured Gemmatimonadota bacterium</name>
    <dbReference type="NCBI Taxonomy" id="203437"/>
    <lineage>
        <taxon>Bacteria</taxon>
        <taxon>Pseudomonadati</taxon>
        <taxon>Gemmatimonadota</taxon>
        <taxon>environmental samples</taxon>
    </lineage>
</organism>
<feature type="compositionally biased region" description="Low complexity" evidence="1">
    <location>
        <begin position="311"/>
        <end position="322"/>
    </location>
</feature>